<dbReference type="Proteomes" id="UP000692954">
    <property type="component" value="Unassembled WGS sequence"/>
</dbReference>
<gene>
    <name evidence="2" type="ORF">PSON_ATCC_30995.1.T1550049</name>
</gene>
<comment type="caution">
    <text evidence="2">The sequence shown here is derived from an EMBL/GenBank/DDBJ whole genome shotgun (WGS) entry which is preliminary data.</text>
</comment>
<evidence type="ECO:0000256" key="1">
    <source>
        <dbReference type="SAM" id="MobiDB-lite"/>
    </source>
</evidence>
<keyword evidence="3" id="KW-1185">Reference proteome</keyword>
<evidence type="ECO:0000313" key="2">
    <source>
        <dbReference type="EMBL" id="CAD8124971.1"/>
    </source>
</evidence>
<evidence type="ECO:0000313" key="3">
    <source>
        <dbReference type="Proteomes" id="UP000692954"/>
    </source>
</evidence>
<dbReference type="AlphaFoldDB" id="A0A8S1R9S6"/>
<dbReference type="EMBL" id="CAJJDN010000155">
    <property type="protein sequence ID" value="CAD8124971.1"/>
    <property type="molecule type" value="Genomic_DNA"/>
</dbReference>
<feature type="compositionally biased region" description="Polar residues" evidence="1">
    <location>
        <begin position="105"/>
        <end position="119"/>
    </location>
</feature>
<reference evidence="2" key="1">
    <citation type="submission" date="2021-01" db="EMBL/GenBank/DDBJ databases">
        <authorList>
            <consortium name="Genoscope - CEA"/>
            <person name="William W."/>
        </authorList>
    </citation>
    <scope>NUCLEOTIDE SEQUENCE</scope>
</reference>
<proteinExistence type="predicted"/>
<sequence length="334" mass="39383">MNQFSNYLSQYQTKKVFSIYQHQCNSKSPQIRKQFDSNPQSSPNDQKYLRQFKCQDLSLNQHQTIINSPQNKYTLISNKTKGKENNNLQNTNINSQLQKNHIETKSPQNFKQNPYNVKQPTPEFENRYESDEKEPLQNSGLNFRFVNSQQESEKQESKKEQLDIKINNGESSKQYVNNFFQTDELLVDVDSVRKSRFLNQTKSIAIQAFESKEFEKPQDQLNKIFGSLKKIKIIKKKYSQTQGTQRTMEEDDSVIKIETSKQIKTIGGLSNIDIQSMQLRTEFTDLDSQRSKSSYQDERDIHFCSFRNNVVTPKKMQQNKISFLMYKKKLERKQ</sequence>
<name>A0A8S1R9S6_9CILI</name>
<feature type="region of interest" description="Disordered" evidence="1">
    <location>
        <begin position="105"/>
        <end position="143"/>
    </location>
</feature>
<organism evidence="2 3">
    <name type="scientific">Paramecium sonneborni</name>
    <dbReference type="NCBI Taxonomy" id="65129"/>
    <lineage>
        <taxon>Eukaryota</taxon>
        <taxon>Sar</taxon>
        <taxon>Alveolata</taxon>
        <taxon>Ciliophora</taxon>
        <taxon>Intramacronucleata</taxon>
        <taxon>Oligohymenophorea</taxon>
        <taxon>Peniculida</taxon>
        <taxon>Parameciidae</taxon>
        <taxon>Paramecium</taxon>
    </lineage>
</organism>
<dbReference type="OrthoDB" id="302398at2759"/>
<feature type="compositionally biased region" description="Basic and acidic residues" evidence="1">
    <location>
        <begin position="124"/>
        <end position="135"/>
    </location>
</feature>
<protein>
    <submittedName>
        <fullName evidence="2">Uncharacterized protein</fullName>
    </submittedName>
</protein>
<accession>A0A8S1R9S6</accession>